<protein>
    <submittedName>
        <fullName evidence="2">Uncharacterized protein</fullName>
    </submittedName>
</protein>
<evidence type="ECO:0000313" key="2">
    <source>
        <dbReference type="EMBL" id="SEF17207.1"/>
    </source>
</evidence>
<dbReference type="STRING" id="561176.SAMN04488561_5753"/>
<dbReference type="OrthoDB" id="5194135at2"/>
<reference evidence="3" key="1">
    <citation type="submission" date="2016-10" db="EMBL/GenBank/DDBJ databases">
        <authorList>
            <person name="Varghese N."/>
            <person name="Submissions S."/>
        </authorList>
    </citation>
    <scope>NUCLEOTIDE SEQUENCE [LARGE SCALE GENOMIC DNA]</scope>
    <source>
        <strain evidence="3">DSM 45237</strain>
    </source>
</reference>
<evidence type="ECO:0000313" key="3">
    <source>
        <dbReference type="Proteomes" id="UP000181980"/>
    </source>
</evidence>
<name>A0A1H5PW25_9ACTN</name>
<feature type="signal peptide" evidence="1">
    <location>
        <begin position="1"/>
        <end position="26"/>
    </location>
</feature>
<dbReference type="Proteomes" id="UP000181980">
    <property type="component" value="Unassembled WGS sequence"/>
</dbReference>
<feature type="chain" id="PRO_5038795794" evidence="1">
    <location>
        <begin position="27"/>
        <end position="91"/>
    </location>
</feature>
<accession>A0A1H5PW25</accession>
<dbReference type="RefSeq" id="WP_141711670.1">
    <property type="nucleotide sequence ID" value="NZ_FNUC01000004.1"/>
</dbReference>
<dbReference type="EMBL" id="FNUC01000004">
    <property type="protein sequence ID" value="SEF17207.1"/>
    <property type="molecule type" value="Genomic_DNA"/>
</dbReference>
<dbReference type="AlphaFoldDB" id="A0A1H5PW25"/>
<keyword evidence="3" id="KW-1185">Reference proteome</keyword>
<proteinExistence type="predicted"/>
<evidence type="ECO:0000256" key="1">
    <source>
        <dbReference type="SAM" id="SignalP"/>
    </source>
</evidence>
<sequence length="91" mass="9512">MTRGGAVAMGLAAIVLTLGVAPAAPADEICGSYAVNGNRYWANCTDAGQEIRWHVVMPPSLFNYDCVPAGESQYVGPSATIWDVFATGDTC</sequence>
<organism evidence="2 3">
    <name type="scientific">Jiangella alba</name>
    <dbReference type="NCBI Taxonomy" id="561176"/>
    <lineage>
        <taxon>Bacteria</taxon>
        <taxon>Bacillati</taxon>
        <taxon>Actinomycetota</taxon>
        <taxon>Actinomycetes</taxon>
        <taxon>Jiangellales</taxon>
        <taxon>Jiangellaceae</taxon>
        <taxon>Jiangella</taxon>
    </lineage>
</organism>
<keyword evidence="1" id="KW-0732">Signal</keyword>
<gene>
    <name evidence="2" type="ORF">SAMN04488561_5753</name>
</gene>